<dbReference type="SUPFAM" id="SSF103481">
    <property type="entry name" value="Multidrug resistance efflux transporter EmrE"/>
    <property type="match status" value="2"/>
</dbReference>
<evidence type="ECO:0000256" key="6">
    <source>
        <dbReference type="SAM" id="Phobius"/>
    </source>
</evidence>
<keyword evidence="3 6" id="KW-0812">Transmembrane</keyword>
<name>A0A9X3EG92_9GAMM</name>
<dbReference type="Proteomes" id="UP001150830">
    <property type="component" value="Unassembled WGS sequence"/>
</dbReference>
<feature type="transmembrane region" description="Helical" evidence="6">
    <location>
        <begin position="232"/>
        <end position="251"/>
    </location>
</feature>
<evidence type="ECO:0000256" key="2">
    <source>
        <dbReference type="ARBA" id="ARBA00007362"/>
    </source>
</evidence>
<evidence type="ECO:0000259" key="7">
    <source>
        <dbReference type="Pfam" id="PF00892"/>
    </source>
</evidence>
<feature type="domain" description="EamA" evidence="7">
    <location>
        <begin position="8"/>
        <end position="130"/>
    </location>
</feature>
<feature type="transmembrane region" description="Helical" evidence="6">
    <location>
        <begin position="139"/>
        <end position="159"/>
    </location>
</feature>
<dbReference type="GO" id="GO:0016020">
    <property type="term" value="C:membrane"/>
    <property type="evidence" value="ECO:0007669"/>
    <property type="project" value="UniProtKB-SubCell"/>
</dbReference>
<sequence length="294" mass="31734">MSLQWPIALIAPLLWGTTYGVTQHWLADIDPLWVAALRSLLPGLMLLPLLRLTLWRQHGQRLVILSLFNLAIFTCLLFAAISRLPGGVAATLVSTVPLQVLVLMWFSGGKPSWMSVLAALTGVSGVALLVWQASEPLDWTGVVLALLAALSLAIGGLLTQKYGRDIPPLELAAAQFLVAGFLLTAVAWFSTGTTPTMTSSNWLAMIWIGPIGLGVGYWSWFRSLRFLTIDRLAFLGLLNPLVAVLLGLFMMNEQLSVLQQAGMMLVLGSVLVAQKGGRKPVVVRTLKTGIEPAS</sequence>
<feature type="transmembrane region" description="Helical" evidence="6">
    <location>
        <begin position="62"/>
        <end position="81"/>
    </location>
</feature>
<keyword evidence="5 6" id="KW-0472">Membrane</keyword>
<dbReference type="PANTHER" id="PTHR32322">
    <property type="entry name" value="INNER MEMBRANE TRANSPORTER"/>
    <property type="match status" value="1"/>
</dbReference>
<feature type="transmembrane region" description="Helical" evidence="6">
    <location>
        <begin position="202"/>
        <end position="220"/>
    </location>
</feature>
<evidence type="ECO:0000256" key="4">
    <source>
        <dbReference type="ARBA" id="ARBA00022989"/>
    </source>
</evidence>
<dbReference type="AlphaFoldDB" id="A0A9X3EG92"/>
<dbReference type="InterPro" id="IPR037185">
    <property type="entry name" value="EmrE-like"/>
</dbReference>
<feature type="transmembrane region" description="Helical" evidence="6">
    <location>
        <begin position="257"/>
        <end position="274"/>
    </location>
</feature>
<proteinExistence type="inferred from homology"/>
<evidence type="ECO:0000313" key="8">
    <source>
        <dbReference type="EMBL" id="MCY0967053.1"/>
    </source>
</evidence>
<dbReference type="InterPro" id="IPR050638">
    <property type="entry name" value="AA-Vitamin_Transporters"/>
</dbReference>
<evidence type="ECO:0000313" key="9">
    <source>
        <dbReference type="Proteomes" id="UP001150830"/>
    </source>
</evidence>
<feature type="transmembrane region" description="Helical" evidence="6">
    <location>
        <begin position="32"/>
        <end position="50"/>
    </location>
</feature>
<keyword evidence="4 6" id="KW-1133">Transmembrane helix</keyword>
<evidence type="ECO:0000256" key="1">
    <source>
        <dbReference type="ARBA" id="ARBA00004141"/>
    </source>
</evidence>
<gene>
    <name evidence="8" type="ORF">OUO13_17885</name>
</gene>
<feature type="transmembrane region" description="Helical" evidence="6">
    <location>
        <begin position="171"/>
        <end position="190"/>
    </location>
</feature>
<reference evidence="8" key="1">
    <citation type="submission" date="2022-11" db="EMBL/GenBank/DDBJ databases">
        <title>Parathalassolutuus dongxingensis gen. nov., sp. nov., a novel member of family Oceanospirillaceae isolated from a coastal shrimp pond in Guangxi, China.</title>
        <authorList>
            <person name="Chen H."/>
        </authorList>
    </citation>
    <scope>NUCLEOTIDE SEQUENCE</scope>
    <source>
        <strain evidence="8">G-43</strain>
    </source>
</reference>
<comment type="subcellular location">
    <subcellularLocation>
        <location evidence="1">Membrane</location>
        <topology evidence="1">Multi-pass membrane protein</topology>
    </subcellularLocation>
</comment>
<feature type="transmembrane region" description="Helical" evidence="6">
    <location>
        <begin position="113"/>
        <end position="133"/>
    </location>
</feature>
<organism evidence="8 9">
    <name type="scientific">Parathalassolituus penaei</name>
    <dbReference type="NCBI Taxonomy" id="2997323"/>
    <lineage>
        <taxon>Bacteria</taxon>
        <taxon>Pseudomonadati</taxon>
        <taxon>Pseudomonadota</taxon>
        <taxon>Gammaproteobacteria</taxon>
        <taxon>Oceanospirillales</taxon>
        <taxon>Oceanospirillaceae</taxon>
        <taxon>Parathalassolituus</taxon>
    </lineage>
</organism>
<dbReference type="Pfam" id="PF00892">
    <property type="entry name" value="EamA"/>
    <property type="match status" value="2"/>
</dbReference>
<feature type="domain" description="EamA" evidence="7">
    <location>
        <begin position="140"/>
        <end position="272"/>
    </location>
</feature>
<feature type="transmembrane region" description="Helical" evidence="6">
    <location>
        <begin position="87"/>
        <end position="106"/>
    </location>
</feature>
<accession>A0A9X3EG92</accession>
<keyword evidence="9" id="KW-1185">Reference proteome</keyword>
<comment type="caution">
    <text evidence="8">The sequence shown here is derived from an EMBL/GenBank/DDBJ whole genome shotgun (WGS) entry which is preliminary data.</text>
</comment>
<dbReference type="RefSeq" id="WP_283175258.1">
    <property type="nucleotide sequence ID" value="NZ_JAPNOA010000058.1"/>
</dbReference>
<dbReference type="PANTHER" id="PTHR32322:SF2">
    <property type="entry name" value="EAMA DOMAIN-CONTAINING PROTEIN"/>
    <property type="match status" value="1"/>
</dbReference>
<protein>
    <submittedName>
        <fullName evidence="8">EamA family transporter</fullName>
    </submittedName>
</protein>
<dbReference type="InterPro" id="IPR000620">
    <property type="entry name" value="EamA_dom"/>
</dbReference>
<evidence type="ECO:0000256" key="5">
    <source>
        <dbReference type="ARBA" id="ARBA00023136"/>
    </source>
</evidence>
<dbReference type="EMBL" id="JAPNOA010000058">
    <property type="protein sequence ID" value="MCY0967053.1"/>
    <property type="molecule type" value="Genomic_DNA"/>
</dbReference>
<evidence type="ECO:0000256" key="3">
    <source>
        <dbReference type="ARBA" id="ARBA00022692"/>
    </source>
</evidence>
<comment type="similarity">
    <text evidence="2">Belongs to the EamA transporter family.</text>
</comment>